<dbReference type="Gene3D" id="3.40.50.1820">
    <property type="entry name" value="alpha/beta hydrolase"/>
    <property type="match status" value="1"/>
</dbReference>
<dbReference type="InterPro" id="IPR007751">
    <property type="entry name" value="DUF676_lipase-like"/>
</dbReference>
<dbReference type="OrthoDB" id="273452at2759"/>
<dbReference type="EMBL" id="GL983901">
    <property type="protein sequence ID" value="EGR31239.1"/>
    <property type="molecule type" value="Genomic_DNA"/>
</dbReference>
<dbReference type="Proteomes" id="UP000008983">
    <property type="component" value="Unassembled WGS sequence"/>
</dbReference>
<dbReference type="PANTHER" id="PTHR12482">
    <property type="entry name" value="LIPASE ROG1-RELATED-RELATED"/>
    <property type="match status" value="1"/>
</dbReference>
<dbReference type="PANTHER" id="PTHR12482:SF5">
    <property type="entry name" value="DUF676 DOMAIN-CONTAINING PROTEIN"/>
    <property type="match status" value="1"/>
</dbReference>
<dbReference type="InterPro" id="IPR044294">
    <property type="entry name" value="Lipase-like"/>
</dbReference>
<dbReference type="RefSeq" id="XP_004034725.1">
    <property type="nucleotide sequence ID" value="XM_004034677.1"/>
</dbReference>
<feature type="domain" description="DUF676" evidence="1">
    <location>
        <begin position="14"/>
        <end position="171"/>
    </location>
</feature>
<accession>G0QU58</accession>
<dbReference type="InterPro" id="IPR029058">
    <property type="entry name" value="AB_hydrolase_fold"/>
</dbReference>
<dbReference type="AlphaFoldDB" id="G0QU58"/>
<evidence type="ECO:0000259" key="1">
    <source>
        <dbReference type="Pfam" id="PF05057"/>
    </source>
</evidence>
<dbReference type="InParanoid" id="G0QU58"/>
<dbReference type="SUPFAM" id="SSF53474">
    <property type="entry name" value="alpha/beta-Hydrolases"/>
    <property type="match status" value="1"/>
</dbReference>
<sequence length="249" mass="29131">MRLIANILSIHFPECIILNSQSNQYDTNGDINQMGKKLAQEIRQFIESQFIFYNKQLKRLSFIGHSLGGVLIRAALVYLQDLSQYFYIFITLSSPHLGFQFSQSKLIDAGLWVLKIVKKALSLKQLSMTDQTNIYDTFIYQLSCQNTISQFQHIILVSSPQDLYVPYYSARMQYVEKQEEDQNQQKISLQMLNNIFKNVQVQRIHRIDVSFTILGKNIDNYIGKTAHIMFLDNQEYLNIIFSHFKELFS</sequence>
<keyword evidence="3" id="KW-1185">Reference proteome</keyword>
<dbReference type="GeneID" id="14907379"/>
<dbReference type="eggNOG" id="KOG2205">
    <property type="taxonomic scope" value="Eukaryota"/>
</dbReference>
<protein>
    <submittedName>
        <fullName evidence="2">Zw18 protein, putative</fullName>
    </submittedName>
</protein>
<reference evidence="2 3" key="1">
    <citation type="submission" date="2011-07" db="EMBL/GenBank/DDBJ databases">
        <authorList>
            <person name="Coyne R."/>
            <person name="Brami D."/>
            <person name="Johnson J."/>
            <person name="Hostetler J."/>
            <person name="Hannick L."/>
            <person name="Clark T."/>
            <person name="Cassidy-Hanley D."/>
            <person name="Inman J."/>
        </authorList>
    </citation>
    <scope>NUCLEOTIDE SEQUENCE [LARGE SCALE GENOMIC DNA]</scope>
    <source>
        <strain evidence="2 3">G5</strain>
    </source>
</reference>
<evidence type="ECO:0000313" key="3">
    <source>
        <dbReference type="Proteomes" id="UP000008983"/>
    </source>
</evidence>
<gene>
    <name evidence="2" type="ORF">IMG5_114990</name>
</gene>
<organism evidence="2 3">
    <name type="scientific">Ichthyophthirius multifiliis</name>
    <name type="common">White spot disease agent</name>
    <name type="synonym">Ich</name>
    <dbReference type="NCBI Taxonomy" id="5932"/>
    <lineage>
        <taxon>Eukaryota</taxon>
        <taxon>Sar</taxon>
        <taxon>Alveolata</taxon>
        <taxon>Ciliophora</taxon>
        <taxon>Intramacronucleata</taxon>
        <taxon>Oligohymenophorea</taxon>
        <taxon>Hymenostomatida</taxon>
        <taxon>Ophryoglenina</taxon>
        <taxon>Ichthyophthirius</taxon>
    </lineage>
</organism>
<proteinExistence type="predicted"/>
<name>G0QU58_ICHMU</name>
<dbReference type="OMA" id="WIMSEPE"/>
<evidence type="ECO:0000313" key="2">
    <source>
        <dbReference type="EMBL" id="EGR31239.1"/>
    </source>
</evidence>
<dbReference type="Pfam" id="PF05057">
    <property type="entry name" value="DUF676"/>
    <property type="match status" value="1"/>
</dbReference>